<keyword evidence="3" id="KW-1185">Reference proteome</keyword>
<dbReference type="RefSeq" id="WP_264503410.1">
    <property type="nucleotide sequence ID" value="NZ_JAPDDS010000018.1"/>
</dbReference>
<reference evidence="2 3" key="1">
    <citation type="submission" date="2022-10" db="EMBL/GenBank/DDBJ databases">
        <title>Luteolibacter flavescens strain MCCC 1K03193, whole genome shotgun sequencing project.</title>
        <authorList>
            <person name="Zhao G."/>
            <person name="Shen L."/>
        </authorList>
    </citation>
    <scope>NUCLEOTIDE SEQUENCE [LARGE SCALE GENOMIC DNA]</scope>
    <source>
        <strain evidence="2 3">MCCC 1K03193</strain>
    </source>
</reference>
<feature type="chain" id="PRO_5046271032" description="PEP-CTERM sorting domain-containing protein" evidence="1">
    <location>
        <begin position="21"/>
        <end position="234"/>
    </location>
</feature>
<evidence type="ECO:0000256" key="1">
    <source>
        <dbReference type="SAM" id="SignalP"/>
    </source>
</evidence>
<comment type="caution">
    <text evidence="2">The sequence shown here is derived from an EMBL/GenBank/DDBJ whole genome shotgun (WGS) entry which is preliminary data.</text>
</comment>
<evidence type="ECO:0000313" key="3">
    <source>
        <dbReference type="Proteomes" id="UP001207930"/>
    </source>
</evidence>
<sequence>MLRNSLLLAAVSGLTASAGAATVSINIVGGAGASGTLATTDVAGVVPAANWNNVIATAGVDNAATPLVDSTGAASGISVSWTNIGPYQINTGNSTPNHTMFNGYLDNFEGLRTVSFTGLNAGLTYSFYLYSDGDNGTNSRRGFFTMGGTTTVITDASGNFDGTFVEVPTGTTGVGNYTVFTLSGSSSYDLTFRGTLEDDLPRAALNGIQIVQVPEASTLLLGLLGLVPVIRRRR</sequence>
<name>A0ABT3FWS8_9BACT</name>
<proteinExistence type="predicted"/>
<organism evidence="2 3">
    <name type="scientific">Luteolibacter flavescens</name>
    <dbReference type="NCBI Taxonomy" id="1859460"/>
    <lineage>
        <taxon>Bacteria</taxon>
        <taxon>Pseudomonadati</taxon>
        <taxon>Verrucomicrobiota</taxon>
        <taxon>Verrucomicrobiia</taxon>
        <taxon>Verrucomicrobiales</taxon>
        <taxon>Verrucomicrobiaceae</taxon>
        <taxon>Luteolibacter</taxon>
    </lineage>
</organism>
<gene>
    <name evidence="2" type="ORF">OKA04_22155</name>
</gene>
<evidence type="ECO:0008006" key="4">
    <source>
        <dbReference type="Google" id="ProtNLM"/>
    </source>
</evidence>
<accession>A0ABT3FWS8</accession>
<protein>
    <recommendedName>
        <fullName evidence="4">PEP-CTERM sorting domain-containing protein</fullName>
    </recommendedName>
</protein>
<feature type="signal peptide" evidence="1">
    <location>
        <begin position="1"/>
        <end position="20"/>
    </location>
</feature>
<dbReference type="EMBL" id="JAPDDS010000018">
    <property type="protein sequence ID" value="MCW1887455.1"/>
    <property type="molecule type" value="Genomic_DNA"/>
</dbReference>
<evidence type="ECO:0000313" key="2">
    <source>
        <dbReference type="EMBL" id="MCW1887455.1"/>
    </source>
</evidence>
<keyword evidence="1" id="KW-0732">Signal</keyword>
<dbReference type="Proteomes" id="UP001207930">
    <property type="component" value="Unassembled WGS sequence"/>
</dbReference>